<evidence type="ECO:0000313" key="2">
    <source>
        <dbReference type="Proteomes" id="UP001231649"/>
    </source>
</evidence>
<keyword evidence="2" id="KW-1185">Reference proteome</keyword>
<name>A0ACC2R735_9NEOP</name>
<dbReference type="EMBL" id="CM056787">
    <property type="protein sequence ID" value="KAJ8733467.1"/>
    <property type="molecule type" value="Genomic_DNA"/>
</dbReference>
<gene>
    <name evidence="1" type="ORF">PYW08_001765</name>
</gene>
<comment type="caution">
    <text evidence="1">The sequence shown here is derived from an EMBL/GenBank/DDBJ whole genome shotgun (WGS) entry which is preliminary data.</text>
</comment>
<protein>
    <submittedName>
        <fullName evidence="1">Uncharacterized protein</fullName>
    </submittedName>
</protein>
<accession>A0ACC2R735</accession>
<proteinExistence type="predicted"/>
<dbReference type="Proteomes" id="UP001231649">
    <property type="component" value="Chromosome 11"/>
</dbReference>
<sequence>MVNSPTMQRHTELRKLPSASLYNLATILEINNDWQRVVPFIPKDLQSEQFERKYNYEHMRLMEEHAKNTNRKCAEVLFDEWGTSGRVRPTLEILMNILNQAQIFRAVDEIARMLGEPPPPRPLDGPGAPISINLTALLNDESVEQRLNSMASIESDNLHNSSHDQVACNRTTRQLKEPSDLIKFSETIQSKDIPNFSALQTFDNRSTALMKQQSNLINFSGSKVLTSGEFPDFSALIPKGNEVDPKTMNTLTTASTSAESESSQVDMTPQSELSQYAAGGNLTSVPNIFSIIDNAILEDKKLVHFDYKELESITNKFSESFVDKPVGPIGKIGSGGFGDVYVGTHAKHGSLAVKRVKIQFQVSCEVAMKVFNTEVKSLSHLRHENIVPIFGYSIDGPTPCIVCKYIDGGSLLQKIAAKILTVQQRMAIMTGTAEGLKYIHHSERPPQYDESGNLSESVSTRKSYFLHGDVKSANILLTQDCVPKLCDFGLAKQLETTCIDTRPMGTTAYMAPEGFNGTVTQKNDIFSFGIVLLELLTGLKPIIIANGENNNIKNYVEDNCLDGDITNLLDSVVGHWPQAQNVFMLAQRCLEHLKNKRPSIDEVCDILNKLMK</sequence>
<organism evidence="1 2">
    <name type="scientific">Mythimna loreyi</name>
    <dbReference type="NCBI Taxonomy" id="667449"/>
    <lineage>
        <taxon>Eukaryota</taxon>
        <taxon>Metazoa</taxon>
        <taxon>Ecdysozoa</taxon>
        <taxon>Arthropoda</taxon>
        <taxon>Hexapoda</taxon>
        <taxon>Insecta</taxon>
        <taxon>Pterygota</taxon>
        <taxon>Neoptera</taxon>
        <taxon>Endopterygota</taxon>
        <taxon>Lepidoptera</taxon>
        <taxon>Glossata</taxon>
        <taxon>Ditrysia</taxon>
        <taxon>Noctuoidea</taxon>
        <taxon>Noctuidae</taxon>
        <taxon>Noctuinae</taxon>
        <taxon>Hadenini</taxon>
        <taxon>Mythimna</taxon>
    </lineage>
</organism>
<reference evidence="1" key="1">
    <citation type="submission" date="2023-03" db="EMBL/GenBank/DDBJ databases">
        <title>Chromosome-level genomes of two armyworms, Mythimna separata and Mythimna loreyi, provide insights into the biosynthesis and reception of sex pheromones.</title>
        <authorList>
            <person name="Zhao H."/>
        </authorList>
    </citation>
    <scope>NUCLEOTIDE SEQUENCE</scope>
    <source>
        <strain evidence="1">BeijingLab</strain>
    </source>
</reference>
<evidence type="ECO:0000313" key="1">
    <source>
        <dbReference type="EMBL" id="KAJ8733467.1"/>
    </source>
</evidence>